<dbReference type="Gene3D" id="2.20.100.10">
    <property type="entry name" value="Thrombospondin type-1 (TSP1) repeat"/>
    <property type="match status" value="3"/>
</dbReference>
<evidence type="ECO:0000256" key="4">
    <source>
        <dbReference type="SAM" id="SignalP"/>
    </source>
</evidence>
<dbReference type="Proteomes" id="UP000549394">
    <property type="component" value="Unassembled WGS sequence"/>
</dbReference>
<feature type="chain" id="PRO_5029689503" evidence="4">
    <location>
        <begin position="20"/>
        <end position="416"/>
    </location>
</feature>
<evidence type="ECO:0000256" key="1">
    <source>
        <dbReference type="ARBA" id="ARBA00022737"/>
    </source>
</evidence>
<evidence type="ECO:0000313" key="5">
    <source>
        <dbReference type="EMBL" id="CAD5121866.1"/>
    </source>
</evidence>
<keyword evidence="3" id="KW-0472">Membrane</keyword>
<dbReference type="InterPro" id="IPR036383">
    <property type="entry name" value="TSP1_rpt_sf"/>
</dbReference>
<organism evidence="5 6">
    <name type="scientific">Dimorphilus gyrociliatus</name>
    <dbReference type="NCBI Taxonomy" id="2664684"/>
    <lineage>
        <taxon>Eukaryota</taxon>
        <taxon>Metazoa</taxon>
        <taxon>Spiralia</taxon>
        <taxon>Lophotrochozoa</taxon>
        <taxon>Annelida</taxon>
        <taxon>Polychaeta</taxon>
        <taxon>Polychaeta incertae sedis</taxon>
        <taxon>Dinophilidae</taxon>
        <taxon>Dimorphilus</taxon>
    </lineage>
</organism>
<sequence>MFLMFIIYMFFLNCHQSLAVLKVPDSICNLSLSSTDRLDFIKKIGVCLLKSPNRLNFRKSQQYCRMKKMILMLPIHPMIYNHKFIKEEKKQWISLLPIDIQNLTLGWKLNSLYNDIIVKGVNRSSNSDRVVLYDPNKSQLEEENIYRNLPFTCIKTVFGWWTAWSHWSSCTHTCNGGLQTRRRSCKNFETGYYCVGWPIDLQGCMTVRCPETLNDFHSVGVWSNWQNWLSCSKVCGFGSKQRKRVCSSLVPCLGSDSEWEPCHLKTCPIHGQWVRWEDWTKCGLFQCSISSNLGRKWRSRKCTSPRPRYGGLTCSGEAVETAECGEWECQKYLVTASAPPLGQTAEPGREVIPSGFINKYLGEILIGILSSLILLFTLIDVYLWVYWRRTKEPWQVGLVESMLTKKRRAYQTVNQR</sequence>
<protein>
    <submittedName>
        <fullName evidence="5">DgyrCDS10330</fullName>
    </submittedName>
</protein>
<accession>A0A7I8W1W2</accession>
<dbReference type="EMBL" id="CAJFCJ010000015">
    <property type="protein sequence ID" value="CAD5121866.1"/>
    <property type="molecule type" value="Genomic_DNA"/>
</dbReference>
<dbReference type="OrthoDB" id="6094979at2759"/>
<dbReference type="SMART" id="SM00209">
    <property type="entry name" value="TSP1"/>
    <property type="match status" value="2"/>
</dbReference>
<comment type="caution">
    <text evidence="5">The sequence shown here is derived from an EMBL/GenBank/DDBJ whole genome shotgun (WGS) entry which is preliminary data.</text>
</comment>
<dbReference type="PANTHER" id="PTHR22906:SF21">
    <property type="entry name" value="SEMA DOMAIN-CONTAINING PROTEIN"/>
    <property type="match status" value="1"/>
</dbReference>
<name>A0A7I8W1W2_9ANNE</name>
<feature type="transmembrane region" description="Helical" evidence="3">
    <location>
        <begin position="364"/>
        <end position="385"/>
    </location>
</feature>
<keyword evidence="6" id="KW-1185">Reference proteome</keyword>
<reference evidence="5 6" key="1">
    <citation type="submission" date="2020-08" db="EMBL/GenBank/DDBJ databases">
        <authorList>
            <person name="Hejnol A."/>
        </authorList>
    </citation>
    <scope>NUCLEOTIDE SEQUENCE [LARGE SCALE GENOMIC DNA]</scope>
</reference>
<proteinExistence type="predicted"/>
<evidence type="ECO:0000256" key="3">
    <source>
        <dbReference type="SAM" id="Phobius"/>
    </source>
</evidence>
<dbReference type="InterPro" id="IPR000884">
    <property type="entry name" value="TSP1_rpt"/>
</dbReference>
<dbReference type="PRINTS" id="PR01705">
    <property type="entry name" value="TSP1REPEAT"/>
</dbReference>
<evidence type="ECO:0000256" key="2">
    <source>
        <dbReference type="ARBA" id="ARBA00023157"/>
    </source>
</evidence>
<dbReference type="InterPro" id="IPR052065">
    <property type="entry name" value="Compl_asym_regulator"/>
</dbReference>
<dbReference type="AlphaFoldDB" id="A0A7I8W1W2"/>
<feature type="signal peptide" evidence="4">
    <location>
        <begin position="1"/>
        <end position="19"/>
    </location>
</feature>
<gene>
    <name evidence="5" type="ORF">DGYR_LOCUS9763</name>
</gene>
<dbReference type="Pfam" id="PF00090">
    <property type="entry name" value="TSP_1"/>
    <property type="match status" value="2"/>
</dbReference>
<keyword evidence="3" id="KW-0812">Transmembrane</keyword>
<dbReference type="PROSITE" id="PS50092">
    <property type="entry name" value="TSP1"/>
    <property type="match status" value="3"/>
</dbReference>
<keyword evidence="2" id="KW-1015">Disulfide bond</keyword>
<keyword evidence="1" id="KW-0677">Repeat</keyword>
<dbReference type="PANTHER" id="PTHR22906">
    <property type="entry name" value="PROPERDIN"/>
    <property type="match status" value="1"/>
</dbReference>
<keyword evidence="3" id="KW-1133">Transmembrane helix</keyword>
<dbReference type="SUPFAM" id="SSF82895">
    <property type="entry name" value="TSP-1 type 1 repeat"/>
    <property type="match status" value="3"/>
</dbReference>
<evidence type="ECO:0000313" key="6">
    <source>
        <dbReference type="Proteomes" id="UP000549394"/>
    </source>
</evidence>
<keyword evidence="4" id="KW-0732">Signal</keyword>